<organism evidence="1 2">
    <name type="scientific">Billgrantia desiderata</name>
    <dbReference type="NCBI Taxonomy" id="52021"/>
    <lineage>
        <taxon>Bacteria</taxon>
        <taxon>Pseudomonadati</taxon>
        <taxon>Pseudomonadota</taxon>
        <taxon>Gammaproteobacteria</taxon>
        <taxon>Oceanospirillales</taxon>
        <taxon>Halomonadaceae</taxon>
        <taxon>Billgrantia</taxon>
    </lineage>
</organism>
<dbReference type="InterPro" id="IPR011990">
    <property type="entry name" value="TPR-like_helical_dom_sf"/>
</dbReference>
<dbReference type="SUPFAM" id="SSF103642">
    <property type="entry name" value="Sec-C motif"/>
    <property type="match status" value="1"/>
</dbReference>
<reference evidence="1 2" key="1">
    <citation type="journal article" date="2021" name="Front. Microbiol.">
        <title>Aerobic Denitrification and Heterotrophic Sulfur Oxidation in the Genus Halomonas Revealed by Six Novel Species Characterizations and Genome-Based Analysis.</title>
        <authorList>
            <person name="Wang L."/>
            <person name="Shao Z."/>
        </authorList>
    </citation>
    <scope>NUCLEOTIDE SEQUENCE [LARGE SCALE GENOMIC DNA]</scope>
    <source>
        <strain evidence="1 2">MCCC 1A05748</strain>
    </source>
</reference>
<evidence type="ECO:0000313" key="1">
    <source>
        <dbReference type="EMBL" id="MCE8045298.1"/>
    </source>
</evidence>
<dbReference type="Proteomes" id="UP001320154">
    <property type="component" value="Unassembled WGS sequence"/>
</dbReference>
<gene>
    <name evidence="1" type="ORF">HOP60_00970</name>
</gene>
<sequence>MQYDELPAIHQELEEAVNHFVQASVWYILRHQNAERFLQAVPEIASITKVTDWFDAAMPFWDIGRSIWNVTPQPAHGFRPQPIAEPQRNAPCPCGSGKKYKRCCQQLASAHTMSLTEEMPIVQMAVSMFTQQQCQAAAKSAPPKVRLAVAQRELDDSHPGKARNQLLALLRKGGLETSLQQHAVGLLSEAYEQLGHHVAGQKAFLQLLPSLKPPAAAEALCWLSAEAVKDGNPERAMLHILQAETLDPESLGVALHKILCLRALGADAEAQRTAQEWLPLAQELGNDEALNFFEEQASLATMEPTDYDDTLLTEPTDDEPEPDNGEDLRLLFGAPDEKLQAVTQQLIRAINQPLYPVRFEPGPPEPDIGADSQVLILPPQVEKAEGVLYSTPEGIDPLDIALIRQHPALLQSAAFIEQLGDYAGSPMNRVQQAFNDALGQQRERLIEHILAALSQGATLSWGWIEHRPLLRMMVNQALVKLEGAEPDTDAAIALLTRVLALCPQDNFGVRALLINELLRQHRAAEALAIAERYHAGDHLADTHYGRVLALVQLNRLYEAEKALQVAHRALPKVLTYLISSKRKPPKLDPTGMTIGGADQAWYYREAMREVFAATPGMLAWMEKIRKRFR</sequence>
<dbReference type="Gene3D" id="1.25.40.10">
    <property type="entry name" value="Tetratricopeptide repeat domain"/>
    <property type="match status" value="2"/>
</dbReference>
<protein>
    <submittedName>
        <fullName evidence="1">Uncharacterized protein</fullName>
    </submittedName>
</protein>
<dbReference type="RefSeq" id="WP_234249753.1">
    <property type="nucleotide sequence ID" value="NZ_JABFTQ010000001.1"/>
</dbReference>
<dbReference type="EMBL" id="JABFTQ010000001">
    <property type="protein sequence ID" value="MCE8045298.1"/>
    <property type="molecule type" value="Genomic_DNA"/>
</dbReference>
<dbReference type="Gene3D" id="3.10.450.50">
    <property type="match status" value="1"/>
</dbReference>
<keyword evidence="2" id="KW-1185">Reference proteome</keyword>
<name>A0ABS9B060_9GAMM</name>
<dbReference type="Pfam" id="PF02810">
    <property type="entry name" value="SEC-C"/>
    <property type="match status" value="1"/>
</dbReference>
<evidence type="ECO:0000313" key="2">
    <source>
        <dbReference type="Proteomes" id="UP001320154"/>
    </source>
</evidence>
<dbReference type="SUPFAM" id="SSF48452">
    <property type="entry name" value="TPR-like"/>
    <property type="match status" value="2"/>
</dbReference>
<accession>A0ABS9B060</accession>
<dbReference type="InterPro" id="IPR004027">
    <property type="entry name" value="SEC_C_motif"/>
</dbReference>
<comment type="caution">
    <text evidence="1">The sequence shown here is derived from an EMBL/GenBank/DDBJ whole genome shotgun (WGS) entry which is preliminary data.</text>
</comment>
<proteinExistence type="predicted"/>